<dbReference type="PANTHER" id="PTHR10067:SF6">
    <property type="entry name" value="PHOSPHATIDYLSERINE DECARBOXYLASE PROENZYME, MITOCHONDRIAL"/>
    <property type="match status" value="1"/>
</dbReference>
<keyword evidence="14" id="KW-1185">Reference proteome</keyword>
<evidence type="ECO:0000256" key="10">
    <source>
        <dbReference type="ARBA" id="ARBA00023264"/>
    </source>
</evidence>
<dbReference type="GO" id="GO:0004609">
    <property type="term" value="F:phosphatidylserine decarboxylase activity"/>
    <property type="evidence" value="ECO:0007669"/>
    <property type="project" value="UniProtKB-UniRule"/>
</dbReference>
<dbReference type="PANTHER" id="PTHR10067">
    <property type="entry name" value="PHOSPHATIDYLSERINE DECARBOXYLASE"/>
    <property type="match status" value="1"/>
</dbReference>
<protein>
    <recommendedName>
        <fullName evidence="12">Phosphatidylserine decarboxylase proenzyme</fullName>
        <ecNumber evidence="12">4.1.1.65</ecNumber>
    </recommendedName>
    <component>
        <recommendedName>
            <fullName evidence="12">Phosphatidylserine decarboxylase alpha chain</fullName>
        </recommendedName>
    </component>
    <component>
        <recommendedName>
            <fullName evidence="12">Phosphatidylserine decarboxylase beta chain</fullName>
        </recommendedName>
    </component>
</protein>
<evidence type="ECO:0000256" key="6">
    <source>
        <dbReference type="ARBA" id="ARBA00023136"/>
    </source>
</evidence>
<evidence type="ECO:0000256" key="12">
    <source>
        <dbReference type="HAMAP-Rule" id="MF_00662"/>
    </source>
</evidence>
<evidence type="ECO:0000256" key="3">
    <source>
        <dbReference type="ARBA" id="ARBA00022516"/>
    </source>
</evidence>
<evidence type="ECO:0000256" key="5">
    <source>
        <dbReference type="ARBA" id="ARBA00023098"/>
    </source>
</evidence>
<keyword evidence="11 12" id="KW-0670">Pyruvate</keyword>
<dbReference type="Pfam" id="PF02666">
    <property type="entry name" value="PS_Dcarbxylase"/>
    <property type="match status" value="1"/>
</dbReference>
<feature type="modified residue" description="Pyruvic acid (Ser); by autocatalysis" evidence="12">
    <location>
        <position position="240"/>
    </location>
</feature>
<dbReference type="RefSeq" id="WP_109188270.1">
    <property type="nucleotide sequence ID" value="NZ_BMYA01000001.1"/>
</dbReference>
<accession>A0A2U2AG47</accession>
<evidence type="ECO:0000256" key="2">
    <source>
        <dbReference type="ARBA" id="ARBA00022475"/>
    </source>
</evidence>
<keyword evidence="7 12" id="KW-0865">Zymogen</keyword>
<dbReference type="InterPro" id="IPR033178">
    <property type="entry name" value="PSD_type1_pro"/>
</dbReference>
<keyword evidence="6 12" id="KW-0472">Membrane</keyword>
<comment type="subunit">
    <text evidence="12">Heterodimer of a large membrane-associated beta subunit and a small pyruvoyl-containing alpha subunit.</text>
</comment>
<comment type="function">
    <text evidence="12">Catalyzes the formation of phosphatidylethanolamine (PtdEtn) from phosphatidylserine (PtdSer).</text>
</comment>
<feature type="active site" description="Charge relay system; for autoendoproteolytic cleavage activity" evidence="12">
    <location>
        <position position="137"/>
    </location>
</feature>
<comment type="cofactor">
    <cofactor evidence="12">
        <name>pyruvate</name>
        <dbReference type="ChEBI" id="CHEBI:15361"/>
    </cofactor>
    <text evidence="12">Binds 1 pyruvoyl group covalently per subunit.</text>
</comment>
<dbReference type="HAMAP" id="MF_00662">
    <property type="entry name" value="PS_decarb_PSD_B_type1"/>
    <property type="match status" value="1"/>
</dbReference>
<dbReference type="Proteomes" id="UP000245020">
    <property type="component" value="Unassembled WGS sequence"/>
</dbReference>
<proteinExistence type="inferred from homology"/>
<evidence type="ECO:0000256" key="7">
    <source>
        <dbReference type="ARBA" id="ARBA00023145"/>
    </source>
</evidence>
<feature type="active site" description="Charge relay system; for autoendoproteolytic cleavage activity" evidence="12">
    <location>
        <position position="81"/>
    </location>
</feature>
<dbReference type="OrthoDB" id="9802030at2"/>
<keyword evidence="5 12" id="KW-0443">Lipid metabolism</keyword>
<feature type="chain" id="PRO_5023496841" description="Phosphatidylserine decarboxylase beta chain" evidence="12">
    <location>
        <begin position="1"/>
        <end position="239"/>
    </location>
</feature>
<comment type="pathway">
    <text evidence="1">Lipid metabolism.</text>
</comment>
<dbReference type="NCBIfam" id="TIGR00163">
    <property type="entry name" value="PS_decarb"/>
    <property type="match status" value="1"/>
</dbReference>
<dbReference type="EC" id="4.1.1.65" evidence="12"/>
<dbReference type="UniPathway" id="UPA00558">
    <property type="reaction ID" value="UER00616"/>
</dbReference>
<comment type="caution">
    <text evidence="13">The sequence shown here is derived from an EMBL/GenBank/DDBJ whole genome shotgun (WGS) entry which is preliminary data.</text>
</comment>
<keyword evidence="4 12" id="KW-0210">Decarboxylase</keyword>
<dbReference type="AlphaFoldDB" id="A0A2U2AG47"/>
<evidence type="ECO:0000256" key="11">
    <source>
        <dbReference type="ARBA" id="ARBA00023317"/>
    </source>
</evidence>
<dbReference type="EMBL" id="QEWQ01000001">
    <property type="protein sequence ID" value="PWD81634.1"/>
    <property type="molecule type" value="Genomic_DNA"/>
</dbReference>
<sequence length="285" mass="32319">MFRNSSIQRASSWLFRKLTRIKTTWFKNLFITQFAKLYKIDWQDCVRQKPQEYLHFNDFFTRELKKDARPIADNAIVSPADGRIAAAGSLSNTDFIRAKGHDFTLEALIADPSLAELFRDGHFATVYLSPRDYHRIHMPVSGKLLRTIHIPGKLYSVSMKMADKIPTLFAENERLVSLFETEYGKVMVILVGAINVSSIETIWAGTITPPYGKVLQYSDYQHENITIEKGQEMGRFNMGSTAIVITEKEGLSLLTNIQEGAVIRLGEGLLDTIAHSNSEKTPEEK</sequence>
<evidence type="ECO:0000313" key="13">
    <source>
        <dbReference type="EMBL" id="PWD81634.1"/>
    </source>
</evidence>
<evidence type="ECO:0000313" key="14">
    <source>
        <dbReference type="Proteomes" id="UP000245020"/>
    </source>
</evidence>
<evidence type="ECO:0000256" key="9">
    <source>
        <dbReference type="ARBA" id="ARBA00023239"/>
    </source>
</evidence>
<keyword evidence="3 12" id="KW-0444">Lipid biosynthesis</keyword>
<keyword evidence="8 12" id="KW-0594">Phospholipid biosynthesis</keyword>
<dbReference type="InterPro" id="IPR033177">
    <property type="entry name" value="PSD-B"/>
</dbReference>
<evidence type="ECO:0000256" key="8">
    <source>
        <dbReference type="ARBA" id="ARBA00023209"/>
    </source>
</evidence>
<organism evidence="13 14">
    <name type="scientific">Ignatzschineria ureiclastica</name>
    <dbReference type="NCBI Taxonomy" id="472582"/>
    <lineage>
        <taxon>Bacteria</taxon>
        <taxon>Pseudomonadati</taxon>
        <taxon>Pseudomonadota</taxon>
        <taxon>Gammaproteobacteria</taxon>
        <taxon>Cardiobacteriales</taxon>
        <taxon>Ignatzschineriaceae</taxon>
        <taxon>Ignatzschineria</taxon>
    </lineage>
</organism>
<feature type="active site" description="Schiff-base intermediate with substrate; via pyruvic acid; for decarboxylase activity" evidence="12">
    <location>
        <position position="240"/>
    </location>
</feature>
<comment type="catalytic activity">
    <reaction evidence="12">
        <text>a 1,2-diacyl-sn-glycero-3-phospho-L-serine + H(+) = a 1,2-diacyl-sn-glycero-3-phosphoethanolamine + CO2</text>
        <dbReference type="Rhea" id="RHEA:20828"/>
        <dbReference type="ChEBI" id="CHEBI:15378"/>
        <dbReference type="ChEBI" id="CHEBI:16526"/>
        <dbReference type="ChEBI" id="CHEBI:57262"/>
        <dbReference type="ChEBI" id="CHEBI:64612"/>
        <dbReference type="EC" id="4.1.1.65"/>
    </reaction>
</comment>
<evidence type="ECO:0000256" key="1">
    <source>
        <dbReference type="ARBA" id="ARBA00005189"/>
    </source>
</evidence>
<dbReference type="InterPro" id="IPR003817">
    <property type="entry name" value="PS_Dcarbxylase"/>
</dbReference>
<keyword evidence="9 12" id="KW-0456">Lyase</keyword>
<comment type="pathway">
    <text evidence="12">Phospholipid metabolism; phosphatidylethanolamine biosynthesis; phosphatidylethanolamine from CDP-diacylglycerol: step 2/2.</text>
</comment>
<name>A0A2U2AG47_9GAMM</name>
<dbReference type="GO" id="GO:0006646">
    <property type="term" value="P:phosphatidylethanolamine biosynthetic process"/>
    <property type="evidence" value="ECO:0007669"/>
    <property type="project" value="UniProtKB-UniRule"/>
</dbReference>
<reference evidence="14" key="1">
    <citation type="submission" date="2018-05" db="EMBL/GenBank/DDBJ databases">
        <title>Ignatzschineria dubaiensis sp. nov., isolated from necrotic foot tissues of dromedaries (Camelus dromedarius) and associated maggots in Dubai, United Arab Emirates.</title>
        <authorList>
            <person name="Tsang C.C."/>
            <person name="Tang J.Y.M."/>
            <person name="Fong J.Y.H."/>
            <person name="Kinne J."/>
            <person name="Lee H.H."/>
            <person name="Joseph M."/>
            <person name="Jose S."/>
            <person name="Schuster R.K."/>
            <person name="Tang Y."/>
            <person name="Sivakumar S."/>
            <person name="Chen J.H.K."/>
            <person name="Teng J.L.L."/>
            <person name="Lau S.K.P."/>
            <person name="Wernery U."/>
            <person name="Woo P.C.Y."/>
        </authorList>
    </citation>
    <scope>NUCLEOTIDE SEQUENCE [LARGE SCALE GENOMIC DNA]</scope>
    <source>
        <strain evidence="14">KCTC 22644</strain>
    </source>
</reference>
<keyword evidence="10 12" id="KW-1208">Phospholipid metabolism</keyword>
<gene>
    <name evidence="12 13" type="primary">psd</name>
    <name evidence="13" type="ORF">DC083_00050</name>
</gene>
<comment type="PTM">
    <text evidence="12">Is synthesized initially as an inactive proenzyme. Formation of the active enzyme involves a self-maturation process in which the active site pyruvoyl group is generated from an internal serine residue via an autocatalytic post-translational modification. Two non-identical subunits are generated from the proenzyme in this reaction, and the pyruvate is formed at the N-terminus of the alpha chain, which is derived from the carboxyl end of the proenzyme. The autoendoproteolytic cleavage occurs by a canonical serine protease mechanism, in which the side chain hydroxyl group of the serine supplies its oxygen atom to form the C-terminus of the beta chain, while the remainder of the serine residue undergoes an oxidative deamination to produce ammonia and the pyruvoyl prosthetic group on the alpha chain. During this reaction, the Ser that is part of the protease active site of the proenzyme becomes the pyruvoyl prosthetic group, which constitutes an essential element of the active site of the mature decarboxylase.</text>
</comment>
<comment type="subcellular location">
    <subcellularLocation>
        <location evidence="12">Cell membrane</location>
        <topology evidence="12">Peripheral membrane protein</topology>
    </subcellularLocation>
</comment>
<feature type="active site" description="Charge relay system; for autoendoproteolytic cleavage activity" evidence="12">
    <location>
        <position position="240"/>
    </location>
</feature>
<feature type="site" description="Cleavage (non-hydrolytic); by autocatalysis" evidence="12">
    <location>
        <begin position="239"/>
        <end position="240"/>
    </location>
</feature>
<evidence type="ECO:0000256" key="4">
    <source>
        <dbReference type="ARBA" id="ARBA00022793"/>
    </source>
</evidence>
<feature type="chain" id="PRO_5023496842" description="Phosphatidylserine decarboxylase alpha chain" evidence="12">
    <location>
        <begin position="240"/>
        <end position="285"/>
    </location>
</feature>
<keyword evidence="2 12" id="KW-1003">Cell membrane</keyword>
<comment type="similarity">
    <text evidence="12">Belongs to the phosphatidylserine decarboxylase family. PSD-B subfamily. Prokaryotic type I sub-subfamily.</text>
</comment>
<dbReference type="GO" id="GO:0005886">
    <property type="term" value="C:plasma membrane"/>
    <property type="evidence" value="ECO:0007669"/>
    <property type="project" value="UniProtKB-SubCell"/>
</dbReference>